<accession>A0A420EQY6</accession>
<dbReference type="InterPro" id="IPR036388">
    <property type="entry name" value="WH-like_DNA-bd_sf"/>
</dbReference>
<dbReference type="EMBL" id="RAPF01000001">
    <property type="protein sequence ID" value="RKF23094.1"/>
    <property type="molecule type" value="Genomic_DNA"/>
</dbReference>
<comment type="caution">
    <text evidence="5">The sequence shown here is derived from an EMBL/GenBank/DDBJ whole genome shotgun (WGS) entry which is preliminary data.</text>
</comment>
<keyword evidence="2" id="KW-0238">DNA-binding</keyword>
<dbReference type="PROSITE" id="PS50995">
    <property type="entry name" value="HTH_MARR_2"/>
    <property type="match status" value="1"/>
</dbReference>
<keyword evidence="3" id="KW-0804">Transcription</keyword>
<protein>
    <submittedName>
        <fullName evidence="5">MarR family transcriptional regulator</fullName>
    </submittedName>
</protein>
<dbReference type="SMART" id="SM00347">
    <property type="entry name" value="HTH_MARR"/>
    <property type="match status" value="1"/>
</dbReference>
<evidence type="ECO:0000259" key="4">
    <source>
        <dbReference type="PROSITE" id="PS50995"/>
    </source>
</evidence>
<dbReference type="InterPro" id="IPR000835">
    <property type="entry name" value="HTH_MarR-typ"/>
</dbReference>
<dbReference type="AlphaFoldDB" id="A0A420EQY6"/>
<dbReference type="PANTHER" id="PTHR35790">
    <property type="entry name" value="HTH-TYPE TRANSCRIPTIONAL REGULATOR PCHR"/>
    <property type="match status" value="1"/>
</dbReference>
<evidence type="ECO:0000256" key="1">
    <source>
        <dbReference type="ARBA" id="ARBA00023015"/>
    </source>
</evidence>
<keyword evidence="1" id="KW-0805">Transcription regulation</keyword>
<dbReference type="Gene3D" id="1.10.10.10">
    <property type="entry name" value="Winged helix-like DNA-binding domain superfamily/Winged helix DNA-binding domain"/>
    <property type="match status" value="1"/>
</dbReference>
<evidence type="ECO:0000313" key="6">
    <source>
        <dbReference type="Proteomes" id="UP000284395"/>
    </source>
</evidence>
<dbReference type="InterPro" id="IPR036390">
    <property type="entry name" value="WH_DNA-bd_sf"/>
</dbReference>
<dbReference type="RefSeq" id="WP_120322998.1">
    <property type="nucleotide sequence ID" value="NZ_RAPF01000001.1"/>
</dbReference>
<sequence length="178" mass="19878">MIGIATVYLTILSLDRLIMSHCDRQLELSKFLPFYISAIAGRWNAVSSKVYRSHFNLGIGDWRVLAALAALGSATSHQIFHLTNMDIGAVSRSMRKLNERGLVERVAGRFPGHSKPCRLTPAGQDIYSEVEAVALENERLLTRSISDEDRDALLAILSRIYASLDAFENDRRNMDDPA</sequence>
<dbReference type="OrthoDB" id="7063965at2"/>
<dbReference type="PANTHER" id="PTHR35790:SF4">
    <property type="entry name" value="HTH-TYPE TRANSCRIPTIONAL REGULATOR PCHR"/>
    <property type="match status" value="1"/>
</dbReference>
<evidence type="ECO:0000256" key="3">
    <source>
        <dbReference type="ARBA" id="ARBA00023163"/>
    </source>
</evidence>
<reference evidence="5 6" key="1">
    <citation type="submission" date="2018-09" db="EMBL/GenBank/DDBJ databases">
        <title>Altererythrobacter spongiae sp. nov., isolated from a marine sponge.</title>
        <authorList>
            <person name="Zhuang L."/>
            <person name="Luo L."/>
        </authorList>
    </citation>
    <scope>NUCLEOTIDE SEQUENCE [LARGE SCALE GENOMIC DNA]</scope>
    <source>
        <strain evidence="5 6">HN-Y73</strain>
    </source>
</reference>
<keyword evidence="6" id="KW-1185">Reference proteome</keyword>
<feature type="domain" description="HTH marR-type" evidence="4">
    <location>
        <begin position="25"/>
        <end position="162"/>
    </location>
</feature>
<dbReference type="InterPro" id="IPR002831">
    <property type="entry name" value="Tscrpt_reg_TrmB_N"/>
</dbReference>
<dbReference type="Pfam" id="PF01978">
    <property type="entry name" value="TrmB"/>
    <property type="match status" value="1"/>
</dbReference>
<proteinExistence type="predicted"/>
<dbReference type="SUPFAM" id="SSF46785">
    <property type="entry name" value="Winged helix' DNA-binding domain"/>
    <property type="match status" value="1"/>
</dbReference>
<dbReference type="InterPro" id="IPR052067">
    <property type="entry name" value="Metal_resp_HTH_trans_reg"/>
</dbReference>
<dbReference type="GO" id="GO:0003677">
    <property type="term" value="F:DNA binding"/>
    <property type="evidence" value="ECO:0007669"/>
    <property type="project" value="UniProtKB-KW"/>
</dbReference>
<evidence type="ECO:0000313" key="5">
    <source>
        <dbReference type="EMBL" id="RKF23094.1"/>
    </source>
</evidence>
<organism evidence="5 6">
    <name type="scientific">Altericroceibacterium spongiae</name>
    <dbReference type="NCBI Taxonomy" id="2320269"/>
    <lineage>
        <taxon>Bacteria</taxon>
        <taxon>Pseudomonadati</taxon>
        <taxon>Pseudomonadota</taxon>
        <taxon>Alphaproteobacteria</taxon>
        <taxon>Sphingomonadales</taxon>
        <taxon>Erythrobacteraceae</taxon>
        <taxon>Altericroceibacterium</taxon>
    </lineage>
</organism>
<dbReference type="GO" id="GO:0003700">
    <property type="term" value="F:DNA-binding transcription factor activity"/>
    <property type="evidence" value="ECO:0007669"/>
    <property type="project" value="InterPro"/>
</dbReference>
<evidence type="ECO:0000256" key="2">
    <source>
        <dbReference type="ARBA" id="ARBA00023125"/>
    </source>
</evidence>
<gene>
    <name evidence="5" type="ORF">D6851_00925</name>
</gene>
<dbReference type="Proteomes" id="UP000284395">
    <property type="component" value="Unassembled WGS sequence"/>
</dbReference>
<name>A0A420EQY6_9SPHN</name>